<dbReference type="AlphaFoldDB" id="A0AA48KC51"/>
<dbReference type="KEGG" id="msil:METEAL_41660"/>
<dbReference type="EMBL" id="AP027080">
    <property type="protein sequence ID" value="BDU74992.1"/>
    <property type="molecule type" value="Genomic_DNA"/>
</dbReference>
<dbReference type="SUPFAM" id="SSF103473">
    <property type="entry name" value="MFS general substrate transporter"/>
    <property type="match status" value="1"/>
</dbReference>
<feature type="transmembrane region" description="Helical" evidence="1">
    <location>
        <begin position="303"/>
        <end position="322"/>
    </location>
</feature>
<organism evidence="2 3">
    <name type="scientific">Mesoterricola silvestris</name>
    <dbReference type="NCBI Taxonomy" id="2927979"/>
    <lineage>
        <taxon>Bacteria</taxon>
        <taxon>Pseudomonadati</taxon>
        <taxon>Acidobacteriota</taxon>
        <taxon>Holophagae</taxon>
        <taxon>Holophagales</taxon>
        <taxon>Holophagaceae</taxon>
        <taxon>Mesoterricola</taxon>
    </lineage>
</organism>
<feature type="transmembrane region" description="Helical" evidence="1">
    <location>
        <begin position="91"/>
        <end position="109"/>
    </location>
</feature>
<gene>
    <name evidence="2" type="ORF">METEAL_41660</name>
</gene>
<keyword evidence="1" id="KW-0812">Transmembrane</keyword>
<feature type="transmembrane region" description="Helical" evidence="1">
    <location>
        <begin position="152"/>
        <end position="175"/>
    </location>
</feature>
<evidence type="ECO:0000256" key="1">
    <source>
        <dbReference type="SAM" id="Phobius"/>
    </source>
</evidence>
<keyword evidence="1" id="KW-0472">Membrane</keyword>
<dbReference type="Gene3D" id="1.20.1250.20">
    <property type="entry name" value="MFS general substrate transporter like domains"/>
    <property type="match status" value="1"/>
</dbReference>
<dbReference type="PANTHER" id="PTHR43596">
    <property type="entry name" value="ADP,ATP CARRIER PROTEIN"/>
    <property type="match status" value="1"/>
</dbReference>
<dbReference type="RefSeq" id="WP_316413675.1">
    <property type="nucleotide sequence ID" value="NZ_AP027080.1"/>
</dbReference>
<feature type="transmembrane region" description="Helical" evidence="1">
    <location>
        <begin position="121"/>
        <end position="140"/>
    </location>
</feature>
<evidence type="ECO:0000313" key="3">
    <source>
        <dbReference type="Proteomes" id="UP001238179"/>
    </source>
</evidence>
<keyword evidence="3" id="KW-1185">Reference proteome</keyword>
<accession>A0AA48KC51</accession>
<dbReference type="PANTHER" id="PTHR43596:SF1">
    <property type="entry name" value="ADP,ATP CARRIER PROTEIN"/>
    <property type="match status" value="1"/>
</dbReference>
<name>A0AA48KC51_9BACT</name>
<protein>
    <submittedName>
        <fullName evidence="2">MFS transporter</fullName>
    </submittedName>
</protein>
<feature type="transmembrane region" description="Helical" evidence="1">
    <location>
        <begin position="21"/>
        <end position="39"/>
    </location>
</feature>
<keyword evidence="1" id="KW-1133">Transmembrane helix</keyword>
<evidence type="ECO:0000313" key="2">
    <source>
        <dbReference type="EMBL" id="BDU74992.1"/>
    </source>
</evidence>
<feature type="transmembrane region" description="Helical" evidence="1">
    <location>
        <begin position="59"/>
        <end position="79"/>
    </location>
</feature>
<reference evidence="3" key="1">
    <citation type="journal article" date="2023" name="Int. J. Syst. Evol. Microbiol.">
        <title>Mesoterricola silvestris gen. nov., sp. nov., Mesoterricola sediminis sp. nov., Geothrix oryzae sp. nov., Geothrix edaphica sp. nov., Geothrix rubra sp. nov., and Geothrix limicola sp. nov., six novel members of Acidobacteriota isolated from soils.</title>
        <authorList>
            <person name="Itoh H."/>
            <person name="Sugisawa Y."/>
            <person name="Mise K."/>
            <person name="Xu Z."/>
            <person name="Kuniyasu M."/>
            <person name="Ushijima N."/>
            <person name="Kawano K."/>
            <person name="Kobayashi E."/>
            <person name="Shiratori Y."/>
            <person name="Masuda Y."/>
            <person name="Senoo K."/>
        </authorList>
    </citation>
    <scope>NUCLEOTIDE SEQUENCE [LARGE SCALE GENOMIC DNA]</scope>
    <source>
        <strain evidence="3">W79</strain>
    </source>
</reference>
<feature type="transmembrane region" description="Helical" evidence="1">
    <location>
        <begin position="272"/>
        <end position="291"/>
    </location>
</feature>
<proteinExistence type="predicted"/>
<sequence length="417" mass="45111">MSPSAPQRFLARLVLVRPGEGAILLLSTAYFFLLFYGYYLLRPVREAFGIARGADKLPWLMTGTMALMFLANPAFSALVSRFPRRRSIPMAYRFCGATLAAFYLAFRFLPGHGGPGLGYAFYIWLSVFNLFAVSIFWAFMADGLDQDQGRRLFGFIAMGGTLGAIAGASTTAFLAGHRVDAGTLLLVTILCLELAILCVRTLASRFGMGAGSADREPGPGLFQGIRLLAGSPYLALMALYILLYTITSTFLYMQQGAIVARTFTGAAARTAAFARIDLGVNVLTLVTQVFLSSRLIKAVGMRVVLCILPLLTLAGFGALWALPTFGTLALFQVLRRGLHYAVDRPAREVLYIPLGPGEKYKAKPFIDTFIYRAGDLLGTWTPALMAAARLPLGAVALAVSGAWVWGGVALGNLQRKR</sequence>
<dbReference type="Proteomes" id="UP001238179">
    <property type="component" value="Chromosome"/>
</dbReference>
<feature type="transmembrane region" description="Helical" evidence="1">
    <location>
        <begin position="390"/>
        <end position="413"/>
    </location>
</feature>
<dbReference type="InterPro" id="IPR036259">
    <property type="entry name" value="MFS_trans_sf"/>
</dbReference>
<feature type="transmembrane region" description="Helical" evidence="1">
    <location>
        <begin position="181"/>
        <end position="199"/>
    </location>
</feature>
<feature type="transmembrane region" description="Helical" evidence="1">
    <location>
        <begin position="233"/>
        <end position="252"/>
    </location>
</feature>